<evidence type="ECO:0000313" key="4">
    <source>
        <dbReference type="Proteomes" id="UP000199012"/>
    </source>
</evidence>
<proteinExistence type="predicted"/>
<feature type="region of interest" description="Disordered" evidence="1">
    <location>
        <begin position="75"/>
        <end position="107"/>
    </location>
</feature>
<protein>
    <recommendedName>
        <fullName evidence="5">DUF2530 domain-containing protein</fullName>
    </recommendedName>
</protein>
<gene>
    <name evidence="3" type="ORF">SAMN05421867_10329</name>
</gene>
<sequence length="107" mass="11008">MRALIGVLLHPRRTAPPPLAIDLRVVALAGALLWTVAGVVCVVLASSGSITWRPVETCAAGVVLGLVGAAWARRQGPDGQVGRQGVHQGAPHDEDLDGPVDGSLPPR</sequence>
<name>A0A1I0WJZ2_9CELL</name>
<evidence type="ECO:0000256" key="1">
    <source>
        <dbReference type="SAM" id="MobiDB-lite"/>
    </source>
</evidence>
<feature type="transmembrane region" description="Helical" evidence="2">
    <location>
        <begin position="24"/>
        <end position="45"/>
    </location>
</feature>
<reference evidence="3 4" key="1">
    <citation type="submission" date="2016-10" db="EMBL/GenBank/DDBJ databases">
        <authorList>
            <person name="de Groot N.N."/>
        </authorList>
    </citation>
    <scope>NUCLEOTIDE SEQUENCE [LARGE SCALE GENOMIC DNA]</scope>
    <source>
        <strain evidence="3 4">CGMCC 4.6945</strain>
    </source>
</reference>
<keyword evidence="4" id="KW-1185">Reference proteome</keyword>
<dbReference type="Proteomes" id="UP000199012">
    <property type="component" value="Unassembled WGS sequence"/>
</dbReference>
<dbReference type="AlphaFoldDB" id="A0A1I0WJZ2"/>
<evidence type="ECO:0000256" key="2">
    <source>
        <dbReference type="SAM" id="Phobius"/>
    </source>
</evidence>
<keyword evidence="2" id="KW-0812">Transmembrane</keyword>
<accession>A0A1I0WJZ2</accession>
<keyword evidence="2" id="KW-1133">Transmembrane helix</keyword>
<keyword evidence="2" id="KW-0472">Membrane</keyword>
<organism evidence="3 4">
    <name type="scientific">Cellulomonas marina</name>
    <dbReference type="NCBI Taxonomy" id="988821"/>
    <lineage>
        <taxon>Bacteria</taxon>
        <taxon>Bacillati</taxon>
        <taxon>Actinomycetota</taxon>
        <taxon>Actinomycetes</taxon>
        <taxon>Micrococcales</taxon>
        <taxon>Cellulomonadaceae</taxon>
        <taxon>Cellulomonas</taxon>
    </lineage>
</organism>
<dbReference type="RefSeq" id="WP_239078598.1">
    <property type="nucleotide sequence ID" value="NZ_BONM01000002.1"/>
</dbReference>
<dbReference type="InterPro" id="IPR019681">
    <property type="entry name" value="DUF2530"/>
</dbReference>
<evidence type="ECO:0008006" key="5">
    <source>
        <dbReference type="Google" id="ProtNLM"/>
    </source>
</evidence>
<dbReference type="EMBL" id="FOKA01000003">
    <property type="protein sequence ID" value="SFA88548.1"/>
    <property type="molecule type" value="Genomic_DNA"/>
</dbReference>
<evidence type="ECO:0000313" key="3">
    <source>
        <dbReference type="EMBL" id="SFA88548.1"/>
    </source>
</evidence>
<dbReference type="Pfam" id="PF10745">
    <property type="entry name" value="DUF2530"/>
    <property type="match status" value="1"/>
</dbReference>